<feature type="compositionally biased region" description="Basic residues" evidence="1">
    <location>
        <begin position="187"/>
        <end position="196"/>
    </location>
</feature>
<dbReference type="Proteomes" id="UP001292094">
    <property type="component" value="Unassembled WGS sequence"/>
</dbReference>
<gene>
    <name evidence="2" type="ORF">Pmani_035394</name>
</gene>
<evidence type="ECO:0000313" key="2">
    <source>
        <dbReference type="EMBL" id="KAK4291800.1"/>
    </source>
</evidence>
<evidence type="ECO:0000313" key="3">
    <source>
        <dbReference type="Proteomes" id="UP001292094"/>
    </source>
</evidence>
<comment type="caution">
    <text evidence="2">The sequence shown here is derived from an EMBL/GenBank/DDBJ whole genome shotgun (WGS) entry which is preliminary data.</text>
</comment>
<dbReference type="AlphaFoldDB" id="A0AAE1TQK2"/>
<reference evidence="2" key="1">
    <citation type="submission" date="2023-11" db="EMBL/GenBank/DDBJ databases">
        <title>Genome assemblies of two species of porcelain crab, Petrolisthes cinctipes and Petrolisthes manimaculis (Anomura: Porcellanidae).</title>
        <authorList>
            <person name="Angst P."/>
        </authorList>
    </citation>
    <scope>NUCLEOTIDE SEQUENCE</scope>
    <source>
        <strain evidence="2">PB745_02</strain>
        <tissue evidence="2">Gill</tissue>
    </source>
</reference>
<accession>A0AAE1TQK2</accession>
<feature type="compositionally biased region" description="Acidic residues" evidence="1">
    <location>
        <begin position="134"/>
        <end position="153"/>
    </location>
</feature>
<organism evidence="2 3">
    <name type="scientific">Petrolisthes manimaculis</name>
    <dbReference type="NCBI Taxonomy" id="1843537"/>
    <lineage>
        <taxon>Eukaryota</taxon>
        <taxon>Metazoa</taxon>
        <taxon>Ecdysozoa</taxon>
        <taxon>Arthropoda</taxon>
        <taxon>Crustacea</taxon>
        <taxon>Multicrustacea</taxon>
        <taxon>Malacostraca</taxon>
        <taxon>Eumalacostraca</taxon>
        <taxon>Eucarida</taxon>
        <taxon>Decapoda</taxon>
        <taxon>Pleocyemata</taxon>
        <taxon>Anomura</taxon>
        <taxon>Galatheoidea</taxon>
        <taxon>Porcellanidae</taxon>
        <taxon>Petrolisthes</taxon>
    </lineage>
</organism>
<feature type="compositionally biased region" description="Gly residues" evidence="1">
    <location>
        <begin position="1"/>
        <end position="10"/>
    </location>
</feature>
<name>A0AAE1TQK2_9EUCA</name>
<sequence length="196" mass="21601">MRSSSGGGGREGGKKLKSSGSRGDVTGNGRKCNKDLPETPTDDDNHHQQQQRRPNTSMDRLDPNQPPIPRKSSIGDYMNLTKPSIVFLPQQDDDDDDNNNPDHQPSLEQNQSEVVIDRNTLHPNSHQFIYSRDVDDDDEEEEEEEEEDDEEEMMFNIPSRDKAKSGSGGSGSGSGGSGVNGGSGYHSRTKRVVLFV</sequence>
<feature type="compositionally biased region" description="Gly residues" evidence="1">
    <location>
        <begin position="166"/>
        <end position="184"/>
    </location>
</feature>
<keyword evidence="3" id="KW-1185">Reference proteome</keyword>
<feature type="region of interest" description="Disordered" evidence="1">
    <location>
        <begin position="1"/>
        <end position="196"/>
    </location>
</feature>
<dbReference type="EMBL" id="JAWZYT010005043">
    <property type="protein sequence ID" value="KAK4291800.1"/>
    <property type="molecule type" value="Genomic_DNA"/>
</dbReference>
<evidence type="ECO:0000256" key="1">
    <source>
        <dbReference type="SAM" id="MobiDB-lite"/>
    </source>
</evidence>
<feature type="compositionally biased region" description="Basic and acidic residues" evidence="1">
    <location>
        <begin position="32"/>
        <end position="47"/>
    </location>
</feature>
<protein>
    <submittedName>
        <fullName evidence="2">Uncharacterized protein</fullName>
    </submittedName>
</protein>
<proteinExistence type="predicted"/>